<proteinExistence type="predicted"/>
<evidence type="ECO:0000313" key="2">
    <source>
        <dbReference type="Proteomes" id="UP000242770"/>
    </source>
</evidence>
<evidence type="ECO:0000313" key="1">
    <source>
        <dbReference type="EMBL" id="CDS01859.1"/>
    </source>
</evidence>
<dbReference type="EMBL" id="CCFA01004661">
    <property type="protein sequence ID" value="CDS01859.1"/>
    <property type="molecule type" value="Genomic_DNA"/>
</dbReference>
<accession>A0A0F7S3P0</accession>
<organism evidence="1 2">
    <name type="scientific">Sporisorium scitamineum</name>
    <dbReference type="NCBI Taxonomy" id="49012"/>
    <lineage>
        <taxon>Eukaryota</taxon>
        <taxon>Fungi</taxon>
        <taxon>Dikarya</taxon>
        <taxon>Basidiomycota</taxon>
        <taxon>Ustilaginomycotina</taxon>
        <taxon>Ustilaginomycetes</taxon>
        <taxon>Ustilaginales</taxon>
        <taxon>Ustilaginaceae</taxon>
        <taxon>Sporisorium</taxon>
    </lineage>
</organism>
<name>A0A0F7S3P0_9BASI</name>
<dbReference type="Proteomes" id="UP000242770">
    <property type="component" value="Unassembled WGS sequence"/>
</dbReference>
<protein>
    <submittedName>
        <fullName evidence="1">Uncharacterized protein</fullName>
    </submittedName>
</protein>
<gene>
    <name evidence="1" type="primary">SSCI76540.1</name>
</gene>
<sequence>MPTTGTPALTFAGIRIKFTGSAPSLVVVFPSGSFACFCETDTEVRWHKSQLQAAAFGTSTSSGFHPPAF</sequence>
<dbReference type="AlphaFoldDB" id="A0A0F7S3P0"/>
<reference evidence="2" key="1">
    <citation type="submission" date="2014-06" db="EMBL/GenBank/DDBJ databases">
        <authorList>
            <person name="Berkman P.J."/>
        </authorList>
    </citation>
    <scope>NUCLEOTIDE SEQUENCE [LARGE SCALE GENOMIC DNA]</scope>
</reference>
<keyword evidence="2" id="KW-1185">Reference proteome</keyword>